<keyword evidence="7" id="KW-0539">Nucleus</keyword>
<proteinExistence type="predicted"/>
<dbReference type="PROSITE" id="PS50082">
    <property type="entry name" value="WD_REPEATS_2"/>
    <property type="match status" value="1"/>
</dbReference>
<evidence type="ECO:0000256" key="6">
    <source>
        <dbReference type="ARBA" id="ARBA00023163"/>
    </source>
</evidence>
<accession>A0A1E4S594</accession>
<dbReference type="OrthoDB" id="4096at2759"/>
<dbReference type="Pfam" id="PF23869">
    <property type="entry name" value="Beta-prop_WDR75_1st"/>
    <property type="match status" value="1"/>
</dbReference>
<keyword evidence="2" id="KW-0690">Ribosome biogenesis</keyword>
<dbReference type="PANTHER" id="PTHR44215:SF1">
    <property type="entry name" value="WD REPEAT-CONTAINING PROTEIN 75"/>
    <property type="match status" value="1"/>
</dbReference>
<evidence type="ECO:0000313" key="10">
    <source>
        <dbReference type="Proteomes" id="UP000094389"/>
    </source>
</evidence>
<evidence type="ECO:0000256" key="2">
    <source>
        <dbReference type="ARBA" id="ARBA00022517"/>
    </source>
</evidence>
<comment type="subcellular location">
    <subcellularLocation>
        <location evidence="1">Nucleus</location>
        <location evidence="1">Nucleolus</location>
    </subcellularLocation>
</comment>
<reference evidence="9 10" key="1">
    <citation type="journal article" date="2016" name="Proc. Natl. Acad. Sci. U.S.A.">
        <title>Comparative genomics of biotechnologically important yeasts.</title>
        <authorList>
            <person name="Riley R."/>
            <person name="Haridas S."/>
            <person name="Wolfe K.H."/>
            <person name="Lopes M.R."/>
            <person name="Hittinger C.T."/>
            <person name="Goeker M."/>
            <person name="Salamov A.A."/>
            <person name="Wisecaver J.H."/>
            <person name="Long T.M."/>
            <person name="Calvey C.H."/>
            <person name="Aerts A.L."/>
            <person name="Barry K.W."/>
            <person name="Choi C."/>
            <person name="Clum A."/>
            <person name="Coughlan A.Y."/>
            <person name="Deshpande S."/>
            <person name="Douglass A.P."/>
            <person name="Hanson S.J."/>
            <person name="Klenk H.-P."/>
            <person name="LaButti K.M."/>
            <person name="Lapidus A."/>
            <person name="Lindquist E.A."/>
            <person name="Lipzen A.M."/>
            <person name="Meier-Kolthoff J.P."/>
            <person name="Ohm R.A."/>
            <person name="Otillar R.P."/>
            <person name="Pangilinan J.L."/>
            <person name="Peng Y."/>
            <person name="Rokas A."/>
            <person name="Rosa C.A."/>
            <person name="Scheuner C."/>
            <person name="Sibirny A.A."/>
            <person name="Slot J.C."/>
            <person name="Stielow J.B."/>
            <person name="Sun H."/>
            <person name="Kurtzman C.P."/>
            <person name="Blackwell M."/>
            <person name="Grigoriev I.V."/>
            <person name="Jeffries T.W."/>
        </authorList>
    </citation>
    <scope>NUCLEOTIDE SEQUENCE [LARGE SCALE GENOMIC DNA]</scope>
    <source>
        <strain evidence="10">ATCC 18201 / CBS 1600 / BCRC 20928 / JCM 3617 / NBRC 0987 / NRRL Y-1542</strain>
    </source>
</reference>
<dbReference type="GO" id="GO:0003723">
    <property type="term" value="F:RNA binding"/>
    <property type="evidence" value="ECO:0007669"/>
    <property type="project" value="InterPro"/>
</dbReference>
<dbReference type="SUPFAM" id="SSF50978">
    <property type="entry name" value="WD40 repeat-like"/>
    <property type="match status" value="1"/>
</dbReference>
<evidence type="ECO:0000256" key="8">
    <source>
        <dbReference type="PROSITE-ProRule" id="PRU00221"/>
    </source>
</evidence>
<dbReference type="GO" id="GO:0006364">
    <property type="term" value="P:rRNA processing"/>
    <property type="evidence" value="ECO:0007669"/>
    <property type="project" value="UniProtKB-KW"/>
</dbReference>
<feature type="repeat" description="WD" evidence="8">
    <location>
        <begin position="235"/>
        <end position="276"/>
    </location>
</feature>
<evidence type="ECO:0000256" key="3">
    <source>
        <dbReference type="ARBA" id="ARBA00022552"/>
    </source>
</evidence>
<dbReference type="GO" id="GO:0045943">
    <property type="term" value="P:positive regulation of transcription by RNA polymerase I"/>
    <property type="evidence" value="ECO:0007669"/>
    <property type="project" value="InterPro"/>
</dbReference>
<keyword evidence="4 8" id="KW-0853">WD repeat</keyword>
<dbReference type="AlphaFoldDB" id="A0A1E4S594"/>
<dbReference type="Gene3D" id="2.130.10.10">
    <property type="entry name" value="YVTN repeat-like/Quinoprotein amine dehydrogenase"/>
    <property type="match status" value="2"/>
</dbReference>
<dbReference type="GO" id="GO:2000234">
    <property type="term" value="P:positive regulation of rRNA processing"/>
    <property type="evidence" value="ECO:0007669"/>
    <property type="project" value="TreeGrafter"/>
</dbReference>
<dbReference type="InterPro" id="IPR001680">
    <property type="entry name" value="WD40_rpt"/>
</dbReference>
<dbReference type="PANTHER" id="PTHR44215">
    <property type="entry name" value="WD REPEAT-CONTAINING PROTEIN 75"/>
    <property type="match status" value="1"/>
</dbReference>
<evidence type="ECO:0000256" key="4">
    <source>
        <dbReference type="ARBA" id="ARBA00022574"/>
    </source>
</evidence>
<dbReference type="STRING" id="983966.A0A1E4S594"/>
<keyword evidence="6" id="KW-0804">Transcription</keyword>
<keyword evidence="5" id="KW-0677">Repeat</keyword>
<dbReference type="SUPFAM" id="SSF69322">
    <property type="entry name" value="Tricorn protease domain 2"/>
    <property type="match status" value="1"/>
</dbReference>
<dbReference type="GeneID" id="30987536"/>
<evidence type="ECO:0000256" key="5">
    <source>
        <dbReference type="ARBA" id="ARBA00022737"/>
    </source>
</evidence>
<evidence type="ECO:0000313" key="9">
    <source>
        <dbReference type="EMBL" id="ODV74689.1"/>
    </source>
</evidence>
<dbReference type="InterPro" id="IPR036322">
    <property type="entry name" value="WD40_repeat_dom_sf"/>
</dbReference>
<dbReference type="InterPro" id="IPR015943">
    <property type="entry name" value="WD40/YVTN_repeat-like_dom_sf"/>
</dbReference>
<dbReference type="RefSeq" id="XP_020071728.1">
    <property type="nucleotide sequence ID" value="XM_020213140.1"/>
</dbReference>
<dbReference type="EMBL" id="KV453927">
    <property type="protein sequence ID" value="ODV74689.1"/>
    <property type="molecule type" value="Genomic_DNA"/>
</dbReference>
<sequence>MEDYRVSVVGGGKPLLHGGILAQDGRHFIVPFNNQLRVYFITTRQCIRSLKFNVENQIDLTGLVDLKQDLSNENLVWAFLVSGEVLVINWKEKVPEVVINRFTVELNKDDFVLRVSSFEEDNFTLITGKNSPKPHTRNVVRFTPSKNQYETLTSIKNVLLFAVSQDSRKLAFLSKSHEDKSVHIVNMDSLDKKQSIPFANKNLITALAIANDCSVAVGTRIGVIHIILDSFTRLLKWHIDEVKSLCFSQNSKYLMSGGLERVLVFWQLDTEKQQFLPRLNGAIVGIESPNEEYINTTLQLDSENHEILVLSAVDLQSRLVVGGPRQSYSSNLANVKKLDKLYAKNPSLDIMKLKYDFSTNFKIHPTSKQLYFVNGAYLQVFDFFKNEQAFVQKVTDTIQAGKVRSEQKLHDPVVKHFQFTRDGKWMATMEEHQHGDLDNLLSKNDFTYVLKIWRSVETQVKNGSGQASWEVVTKIVNPHGVNIPVHALIAAPLSYFKGVGFLTADNNGGVRVWRPTTNNLDDIVRWSLRKLKPSTGIFSSDVSLAWSEDSSLIFLGFGETVEIIDTDTFEEIPNDTLARIAGSQIKSLEIVDNQLCILSKTSLKSVDLLTMQENDLVLRVSSPKNGNNLMCTNTDKSLICIAVNFYNRDLEKLQSKIFVFTPHSKTPVFNTLHDGYICGIQWNFDTDFIFIDINSRIGLVTSTRLEEDRVEEIDHAREMAILLQRAQGESSLKKKTKTDLDLGSDEINGARQLDVNSFAGLFDSMDVQLSTMFDRVMQVVR</sequence>
<evidence type="ECO:0000256" key="1">
    <source>
        <dbReference type="ARBA" id="ARBA00004604"/>
    </source>
</evidence>
<keyword evidence="3" id="KW-0698">rRNA processing</keyword>
<dbReference type="PROSITE" id="PS50294">
    <property type="entry name" value="WD_REPEATS_REGION"/>
    <property type="match status" value="1"/>
</dbReference>
<dbReference type="InterPro" id="IPR053826">
    <property type="entry name" value="WDR75"/>
</dbReference>
<name>A0A1E4S594_CYBJN</name>
<keyword evidence="10" id="KW-1185">Reference proteome</keyword>
<evidence type="ECO:0000256" key="7">
    <source>
        <dbReference type="ARBA" id="ARBA00023242"/>
    </source>
</evidence>
<organism evidence="9 10">
    <name type="scientific">Cyberlindnera jadinii (strain ATCC 18201 / CBS 1600 / BCRC 20928 / JCM 3617 / NBRC 0987 / NRRL Y-1542)</name>
    <name type="common">Torula yeast</name>
    <name type="synonym">Candida utilis</name>
    <dbReference type="NCBI Taxonomy" id="983966"/>
    <lineage>
        <taxon>Eukaryota</taxon>
        <taxon>Fungi</taxon>
        <taxon>Dikarya</taxon>
        <taxon>Ascomycota</taxon>
        <taxon>Saccharomycotina</taxon>
        <taxon>Saccharomycetes</taxon>
        <taxon>Phaffomycetales</taxon>
        <taxon>Phaffomycetaceae</taxon>
        <taxon>Cyberlindnera</taxon>
    </lineage>
</organism>
<gene>
    <name evidence="9" type="ORF">CYBJADRAFT_136494</name>
</gene>
<protein>
    <submittedName>
        <fullName evidence="9">WD40 repeat-like protein</fullName>
    </submittedName>
</protein>
<dbReference type="Proteomes" id="UP000094389">
    <property type="component" value="Unassembled WGS sequence"/>
</dbReference>
<dbReference type="OMA" id="KWHIDSV"/>
<dbReference type="GO" id="GO:0032040">
    <property type="term" value="C:small-subunit processome"/>
    <property type="evidence" value="ECO:0007669"/>
    <property type="project" value="InterPro"/>
</dbReference>